<evidence type="ECO:0000313" key="2">
    <source>
        <dbReference type="Proteomes" id="UP001243330"/>
    </source>
</evidence>
<name>A0AAD9EQJ5_9PEZI</name>
<evidence type="ECO:0000313" key="1">
    <source>
        <dbReference type="EMBL" id="KAK1856097.1"/>
    </source>
</evidence>
<gene>
    <name evidence="1" type="ORF">CCHR01_01311</name>
</gene>
<accession>A0AAD9EQJ5</accession>
<keyword evidence="2" id="KW-1185">Reference proteome</keyword>
<dbReference type="Proteomes" id="UP001243330">
    <property type="component" value="Unassembled WGS sequence"/>
</dbReference>
<dbReference type="EMBL" id="JAQOWY010000013">
    <property type="protein sequence ID" value="KAK1856097.1"/>
    <property type="molecule type" value="Genomic_DNA"/>
</dbReference>
<organism evidence="1 2">
    <name type="scientific">Colletotrichum chrysophilum</name>
    <dbReference type="NCBI Taxonomy" id="1836956"/>
    <lineage>
        <taxon>Eukaryota</taxon>
        <taxon>Fungi</taxon>
        <taxon>Dikarya</taxon>
        <taxon>Ascomycota</taxon>
        <taxon>Pezizomycotina</taxon>
        <taxon>Sordariomycetes</taxon>
        <taxon>Hypocreomycetidae</taxon>
        <taxon>Glomerellales</taxon>
        <taxon>Glomerellaceae</taxon>
        <taxon>Colletotrichum</taxon>
        <taxon>Colletotrichum gloeosporioides species complex</taxon>
    </lineage>
</organism>
<reference evidence="1" key="1">
    <citation type="submission" date="2023-01" db="EMBL/GenBank/DDBJ databases">
        <title>Colletotrichum chrysophilum M932 genome sequence.</title>
        <authorList>
            <person name="Baroncelli R."/>
        </authorList>
    </citation>
    <scope>NUCLEOTIDE SEQUENCE</scope>
    <source>
        <strain evidence="1">M932</strain>
    </source>
</reference>
<sequence length="48" mass="5910">MMLLIGGYDSGKQEIENAWNHKKRRVVSRWSLHRKIFRKNDRSVEYIY</sequence>
<dbReference type="AlphaFoldDB" id="A0AAD9EQJ5"/>
<proteinExistence type="predicted"/>
<comment type="caution">
    <text evidence="1">The sequence shown here is derived from an EMBL/GenBank/DDBJ whole genome shotgun (WGS) entry which is preliminary data.</text>
</comment>
<protein>
    <submittedName>
        <fullName evidence="1">Uncharacterized protein</fullName>
    </submittedName>
</protein>